<keyword evidence="7" id="KW-0902">Two-component regulatory system</keyword>
<sequence>MKIWQKFIGSSLVAAGLVASFMSGSTLLIKQADQSIQASREKTIQARIISLELQLSLREQLLALKAFLLTDQAAADMADYQKAMSNFLISLEELERIMPEAAEIPVVRRRHRFLVRLAGTLTNTPAKGNQIQQDLRALDSFGKDIDFYLALLTDTAQQQDVLAQQAGQQFKQGAQAFTYAIIGLIVLVLVGQFLLILLPVIRSIHQLQVGAATIGAGNLDHQVNISTGDEIEKLAQEFNQMAAQLAELYRSLEQKVTERTAELVRVNESLESEISDRKQAEDSLRQSEERERDRAQQLEQAIEELQQAQSQLIQTEKMSSLGQLVAGVAHEINNPVNFIHGNLEYTHTYVQDLLELIHRYQRHSSSIPAEVQQYADAIDLDFLQIDLPKMLASMKVGTQRIRQIVLSLRNFSRLDESDMKRVNIHEGIDSTLLILQNRLKAKPEHPGIAVVKEYGDLPLVECYTGQLNQVFMNILSNAIDALDSYNQTRSAANLQSHPSQIRIRTELVSPDRVAIRIADNGPGMTHEVKQRLFDPFFTTKPVGQGTGLGLSISYQIVVQRHRGTLHCESQPQHGTEFWLEIPVQQNYAQTSHSAVAALPVPEASSQGSY</sequence>
<dbReference type="Gene3D" id="1.10.287.130">
    <property type="match status" value="1"/>
</dbReference>
<keyword evidence="5" id="KW-0808">Transferase</keyword>
<accession>A0ABV0JCB1</accession>
<dbReference type="InterPro" id="IPR003660">
    <property type="entry name" value="HAMP_dom"/>
</dbReference>
<dbReference type="Pfam" id="PF00672">
    <property type="entry name" value="HAMP"/>
    <property type="match status" value="1"/>
</dbReference>
<feature type="transmembrane region" description="Helical" evidence="9">
    <location>
        <begin position="176"/>
        <end position="198"/>
    </location>
</feature>
<comment type="catalytic activity">
    <reaction evidence="1">
        <text>ATP + protein L-histidine = ADP + protein N-phospho-L-histidine.</text>
        <dbReference type="EC" id="2.7.13.3"/>
    </reaction>
</comment>
<dbReference type="GO" id="GO:0005524">
    <property type="term" value="F:ATP binding"/>
    <property type="evidence" value="ECO:0007669"/>
    <property type="project" value="UniProtKB-KW"/>
</dbReference>
<dbReference type="SUPFAM" id="SSF55874">
    <property type="entry name" value="ATPase domain of HSP90 chaperone/DNA topoisomerase II/histidine kinase"/>
    <property type="match status" value="1"/>
</dbReference>
<evidence type="ECO:0000256" key="9">
    <source>
        <dbReference type="SAM" id="Phobius"/>
    </source>
</evidence>
<evidence type="ECO:0000313" key="12">
    <source>
        <dbReference type="EMBL" id="MEP0818690.1"/>
    </source>
</evidence>
<gene>
    <name evidence="12" type="ORF">NC998_16440</name>
</gene>
<dbReference type="Pfam" id="PF02518">
    <property type="entry name" value="HATPase_c"/>
    <property type="match status" value="1"/>
</dbReference>
<dbReference type="SUPFAM" id="SSF158472">
    <property type="entry name" value="HAMP domain-like"/>
    <property type="match status" value="1"/>
</dbReference>
<dbReference type="SUPFAM" id="SSF47384">
    <property type="entry name" value="Homodimeric domain of signal transducing histidine kinase"/>
    <property type="match status" value="1"/>
</dbReference>
<dbReference type="Gene3D" id="6.10.340.10">
    <property type="match status" value="1"/>
</dbReference>
<feature type="domain" description="HAMP" evidence="11">
    <location>
        <begin position="198"/>
        <end position="250"/>
    </location>
</feature>
<keyword evidence="4" id="KW-0597">Phosphoprotein</keyword>
<dbReference type="PANTHER" id="PTHR43065:SF50">
    <property type="entry name" value="HISTIDINE KINASE"/>
    <property type="match status" value="1"/>
</dbReference>
<dbReference type="Gene3D" id="3.30.565.10">
    <property type="entry name" value="Histidine kinase-like ATPase, C-terminal domain"/>
    <property type="match status" value="1"/>
</dbReference>
<dbReference type="InterPro" id="IPR004358">
    <property type="entry name" value="Sig_transdc_His_kin-like_C"/>
</dbReference>
<dbReference type="PRINTS" id="PR00344">
    <property type="entry name" value="BCTRLSENSOR"/>
</dbReference>
<dbReference type="CDD" id="cd06225">
    <property type="entry name" value="HAMP"/>
    <property type="match status" value="1"/>
</dbReference>
<dbReference type="PROSITE" id="PS50885">
    <property type="entry name" value="HAMP"/>
    <property type="match status" value="1"/>
</dbReference>
<evidence type="ECO:0000256" key="3">
    <source>
        <dbReference type="ARBA" id="ARBA00012438"/>
    </source>
</evidence>
<dbReference type="PROSITE" id="PS50109">
    <property type="entry name" value="HIS_KIN"/>
    <property type="match status" value="1"/>
</dbReference>
<dbReference type="EC" id="2.7.13.3" evidence="3"/>
<keyword evidence="6" id="KW-0418">Kinase</keyword>
<dbReference type="EMBL" id="JAMPKM010000010">
    <property type="protein sequence ID" value="MEP0818690.1"/>
    <property type="molecule type" value="Genomic_DNA"/>
</dbReference>
<dbReference type="InterPro" id="IPR036890">
    <property type="entry name" value="HATPase_C_sf"/>
</dbReference>
<dbReference type="CDD" id="cd00082">
    <property type="entry name" value="HisKA"/>
    <property type="match status" value="1"/>
</dbReference>
<dbReference type="InterPro" id="IPR036097">
    <property type="entry name" value="HisK_dim/P_sf"/>
</dbReference>
<evidence type="ECO:0000256" key="5">
    <source>
        <dbReference type="ARBA" id="ARBA00022679"/>
    </source>
</evidence>
<reference evidence="12 13" key="1">
    <citation type="submission" date="2022-04" db="EMBL/GenBank/DDBJ databases">
        <title>Positive selection, recombination, and allopatry shape intraspecific diversity of widespread and dominant cyanobacteria.</title>
        <authorList>
            <person name="Wei J."/>
            <person name="Shu W."/>
            <person name="Hu C."/>
        </authorList>
    </citation>
    <scope>NUCLEOTIDE SEQUENCE [LARGE SCALE GENOMIC DNA]</scope>
    <source>
        <strain evidence="12 13">GB2-A4</strain>
    </source>
</reference>
<name>A0ABV0JCB1_9CYAN</name>
<dbReference type="SMART" id="SM00304">
    <property type="entry name" value="HAMP"/>
    <property type="match status" value="1"/>
</dbReference>
<evidence type="ECO:0000256" key="8">
    <source>
        <dbReference type="SAM" id="MobiDB-lite"/>
    </source>
</evidence>
<dbReference type="Proteomes" id="UP001464891">
    <property type="component" value="Unassembled WGS sequence"/>
</dbReference>
<feature type="domain" description="Histidine kinase" evidence="10">
    <location>
        <begin position="327"/>
        <end position="585"/>
    </location>
</feature>
<keyword evidence="13" id="KW-1185">Reference proteome</keyword>
<dbReference type="InterPro" id="IPR003661">
    <property type="entry name" value="HisK_dim/P_dom"/>
</dbReference>
<dbReference type="SMART" id="SM00387">
    <property type="entry name" value="HATPase_c"/>
    <property type="match status" value="1"/>
</dbReference>
<keyword evidence="9" id="KW-1133">Transmembrane helix</keyword>
<evidence type="ECO:0000259" key="11">
    <source>
        <dbReference type="PROSITE" id="PS50885"/>
    </source>
</evidence>
<dbReference type="PANTHER" id="PTHR43065">
    <property type="entry name" value="SENSOR HISTIDINE KINASE"/>
    <property type="match status" value="1"/>
</dbReference>
<evidence type="ECO:0000259" key="10">
    <source>
        <dbReference type="PROSITE" id="PS50109"/>
    </source>
</evidence>
<comment type="caution">
    <text evidence="12">The sequence shown here is derived from an EMBL/GenBank/DDBJ whole genome shotgun (WGS) entry which is preliminary data.</text>
</comment>
<feature type="region of interest" description="Disordered" evidence="8">
    <location>
        <begin position="274"/>
        <end position="294"/>
    </location>
</feature>
<evidence type="ECO:0000256" key="6">
    <source>
        <dbReference type="ARBA" id="ARBA00022777"/>
    </source>
</evidence>
<evidence type="ECO:0000313" key="13">
    <source>
        <dbReference type="Proteomes" id="UP001464891"/>
    </source>
</evidence>
<protein>
    <recommendedName>
        <fullName evidence="3">histidine kinase</fullName>
        <ecNumber evidence="3">2.7.13.3</ecNumber>
    </recommendedName>
</protein>
<evidence type="ECO:0000256" key="7">
    <source>
        <dbReference type="ARBA" id="ARBA00023012"/>
    </source>
</evidence>
<dbReference type="InterPro" id="IPR003594">
    <property type="entry name" value="HATPase_dom"/>
</dbReference>
<dbReference type="RefSeq" id="WP_190433144.1">
    <property type="nucleotide sequence ID" value="NZ_JAMPKM010000010.1"/>
</dbReference>
<dbReference type="SMART" id="SM00388">
    <property type="entry name" value="HisKA"/>
    <property type="match status" value="1"/>
</dbReference>
<dbReference type="InterPro" id="IPR005467">
    <property type="entry name" value="His_kinase_dom"/>
</dbReference>
<keyword evidence="9" id="KW-0812">Transmembrane</keyword>
<comment type="subcellular location">
    <subcellularLocation>
        <location evidence="2">Membrane</location>
    </subcellularLocation>
</comment>
<proteinExistence type="predicted"/>
<keyword evidence="9" id="KW-0472">Membrane</keyword>
<keyword evidence="12" id="KW-0547">Nucleotide-binding</keyword>
<keyword evidence="12" id="KW-0067">ATP-binding</keyword>
<evidence type="ECO:0000256" key="4">
    <source>
        <dbReference type="ARBA" id="ARBA00022553"/>
    </source>
</evidence>
<evidence type="ECO:0000256" key="2">
    <source>
        <dbReference type="ARBA" id="ARBA00004370"/>
    </source>
</evidence>
<organism evidence="12 13">
    <name type="scientific">Trichocoleus desertorum GB2-A4</name>
    <dbReference type="NCBI Taxonomy" id="2933944"/>
    <lineage>
        <taxon>Bacteria</taxon>
        <taxon>Bacillati</taxon>
        <taxon>Cyanobacteriota</taxon>
        <taxon>Cyanophyceae</taxon>
        <taxon>Leptolyngbyales</taxon>
        <taxon>Trichocoleusaceae</taxon>
        <taxon>Trichocoleus</taxon>
    </lineage>
</organism>
<evidence type="ECO:0000256" key="1">
    <source>
        <dbReference type="ARBA" id="ARBA00000085"/>
    </source>
</evidence>